<dbReference type="VEuPathDB" id="VectorBase:CPIJ014006"/>
<evidence type="ECO:0000313" key="1">
    <source>
        <dbReference type="EMBL" id="EDS39842.1"/>
    </source>
</evidence>
<name>B0X3F0_CULQU</name>
<sequence>NLSILQQYQKSISFLANLNVGRPPPPFNPNCPCSCLFECYWISDFYLADSNLTSL</sequence>
<protein>
    <submittedName>
        <fullName evidence="1 2">Uncharacterized protein</fullName>
    </submittedName>
</protein>
<dbReference type="HOGENOM" id="CLU_3038314_0_0_1"/>
<dbReference type="AlphaFoldDB" id="B0X3F0"/>
<organism>
    <name type="scientific">Culex quinquefasciatus</name>
    <name type="common">Southern house mosquito</name>
    <name type="synonym">Culex pungens</name>
    <dbReference type="NCBI Taxonomy" id="7176"/>
    <lineage>
        <taxon>Eukaryota</taxon>
        <taxon>Metazoa</taxon>
        <taxon>Ecdysozoa</taxon>
        <taxon>Arthropoda</taxon>
        <taxon>Hexapoda</taxon>
        <taxon>Insecta</taxon>
        <taxon>Pterygota</taxon>
        <taxon>Neoptera</taxon>
        <taxon>Endopterygota</taxon>
        <taxon>Diptera</taxon>
        <taxon>Nematocera</taxon>
        <taxon>Culicoidea</taxon>
        <taxon>Culicidae</taxon>
        <taxon>Culicinae</taxon>
        <taxon>Culicini</taxon>
        <taxon>Culex</taxon>
        <taxon>Culex</taxon>
    </lineage>
</organism>
<reference evidence="1" key="1">
    <citation type="submission" date="2007-03" db="EMBL/GenBank/DDBJ databases">
        <title>Annotation of Culex pipiens quinquefasciatus.</title>
        <authorList>
            <consortium name="The Broad Institute Genome Sequencing Platform"/>
            <person name="Atkinson P.W."/>
            <person name="Hemingway J."/>
            <person name="Christensen B.M."/>
            <person name="Higgs S."/>
            <person name="Kodira C."/>
            <person name="Hannick L."/>
            <person name="Megy K."/>
            <person name="O'Leary S."/>
            <person name="Pearson M."/>
            <person name="Haas B.J."/>
            <person name="Mauceli E."/>
            <person name="Wortman J.R."/>
            <person name="Lee N.H."/>
            <person name="Guigo R."/>
            <person name="Stanke M."/>
            <person name="Alvarado L."/>
            <person name="Amedeo P."/>
            <person name="Antoine C.H."/>
            <person name="Arensburger P."/>
            <person name="Bidwell S.L."/>
            <person name="Crawford M."/>
            <person name="Camaro F."/>
            <person name="Devon K."/>
            <person name="Engels R."/>
            <person name="Hammond M."/>
            <person name="Howarth C."/>
            <person name="Koehrsen M."/>
            <person name="Lawson D."/>
            <person name="Montgomery P."/>
            <person name="Nene V."/>
            <person name="Nusbaum C."/>
            <person name="Puiu D."/>
            <person name="Romero-Severson J."/>
            <person name="Severson D.W."/>
            <person name="Shumway M."/>
            <person name="Sisk P."/>
            <person name="Stolte C."/>
            <person name="Zeng Q."/>
            <person name="Eisenstadt E."/>
            <person name="Fraser-Liggett C."/>
            <person name="Strausberg R."/>
            <person name="Galagan J."/>
            <person name="Birren B."/>
            <person name="Collins F.H."/>
        </authorList>
    </citation>
    <scope>NUCLEOTIDE SEQUENCE [LARGE SCALE GENOMIC DNA]</scope>
    <source>
        <strain evidence="1">JHB</strain>
    </source>
</reference>
<dbReference type="KEGG" id="cqu:CpipJ_CPIJ014006"/>
<dbReference type="EnsemblMetazoa" id="CPIJ014006-RA">
    <property type="protein sequence ID" value="CPIJ014006-PA"/>
    <property type="gene ID" value="CPIJ014006"/>
</dbReference>
<reference evidence="2" key="2">
    <citation type="submission" date="2021-02" db="UniProtKB">
        <authorList>
            <consortium name="EnsemblMetazoa"/>
        </authorList>
    </citation>
    <scope>IDENTIFICATION</scope>
    <source>
        <strain evidence="2">JHB</strain>
    </source>
</reference>
<dbReference type="InParanoid" id="B0X3F0"/>
<feature type="non-terminal residue" evidence="1">
    <location>
        <position position="1"/>
    </location>
</feature>
<accession>B0X3F0</accession>
<evidence type="ECO:0000313" key="3">
    <source>
        <dbReference type="Proteomes" id="UP000002320"/>
    </source>
</evidence>
<dbReference type="EMBL" id="DS232313">
    <property type="protein sequence ID" value="EDS39842.1"/>
    <property type="molecule type" value="Genomic_DNA"/>
</dbReference>
<evidence type="ECO:0000313" key="2">
    <source>
        <dbReference type="EnsemblMetazoa" id="CPIJ014006-PA"/>
    </source>
</evidence>
<keyword evidence="3" id="KW-1185">Reference proteome</keyword>
<proteinExistence type="predicted"/>
<gene>
    <name evidence="2" type="primary">6047064</name>
    <name evidence="1" type="ORF">CpipJ_CPIJ014006</name>
</gene>
<dbReference type="Proteomes" id="UP000002320">
    <property type="component" value="Unassembled WGS sequence"/>
</dbReference>